<evidence type="ECO:0000313" key="3">
    <source>
        <dbReference type="Proteomes" id="UP000002149"/>
    </source>
</evidence>
<dbReference type="KEGG" id="cne:CNF04410"/>
<proteinExistence type="predicted"/>
<keyword evidence="3" id="KW-1185">Reference proteome</keyword>
<evidence type="ECO:0000256" key="1">
    <source>
        <dbReference type="SAM" id="MobiDB-lite"/>
    </source>
</evidence>
<feature type="compositionally biased region" description="Polar residues" evidence="1">
    <location>
        <begin position="669"/>
        <end position="684"/>
    </location>
</feature>
<dbReference type="RefSeq" id="XP_571402.2">
    <property type="nucleotide sequence ID" value="XM_571402.2"/>
</dbReference>
<dbReference type="InParanoid" id="Q5KES8"/>
<dbReference type="PANTHER" id="PTHR38703">
    <property type="entry name" value="CHROMOSOME 8, WHOLE GENOME SHOTGUN SEQUENCE"/>
    <property type="match status" value="1"/>
</dbReference>
<feature type="compositionally biased region" description="Basic and acidic residues" evidence="1">
    <location>
        <begin position="657"/>
        <end position="668"/>
    </location>
</feature>
<feature type="compositionally biased region" description="Low complexity" evidence="1">
    <location>
        <begin position="395"/>
        <end position="413"/>
    </location>
</feature>
<dbReference type="OrthoDB" id="5106716at2759"/>
<feature type="compositionally biased region" description="Polar residues" evidence="1">
    <location>
        <begin position="53"/>
        <end position="68"/>
    </location>
</feature>
<feature type="region of interest" description="Disordered" evidence="1">
    <location>
        <begin position="657"/>
        <end position="684"/>
    </location>
</feature>
<feature type="compositionally biased region" description="Polar residues" evidence="1">
    <location>
        <begin position="173"/>
        <end position="185"/>
    </location>
</feature>
<feature type="region of interest" description="Disordered" evidence="1">
    <location>
        <begin position="1"/>
        <end position="249"/>
    </location>
</feature>
<dbReference type="VEuPathDB" id="FungiDB:CNF04410"/>
<dbReference type="HOGENOM" id="CLU_027212_0_0_1"/>
<feature type="compositionally biased region" description="Basic and acidic residues" evidence="1">
    <location>
        <begin position="130"/>
        <end position="152"/>
    </location>
</feature>
<reference evidence="2 3" key="1">
    <citation type="journal article" date="2005" name="Science">
        <title>The genome of the basidiomycetous yeast and human pathogen Cryptococcus neoformans.</title>
        <authorList>
            <person name="Loftus B.J."/>
            <person name="Fung E."/>
            <person name="Roncaglia P."/>
            <person name="Rowley D."/>
            <person name="Amedeo P."/>
            <person name="Bruno D."/>
            <person name="Vamathevan J."/>
            <person name="Miranda M."/>
            <person name="Anderson I.J."/>
            <person name="Fraser J.A."/>
            <person name="Allen J.E."/>
            <person name="Bosdet I.E."/>
            <person name="Brent M.R."/>
            <person name="Chiu R."/>
            <person name="Doering T.L."/>
            <person name="Donlin M.J."/>
            <person name="D'Souza C.A."/>
            <person name="Fox D.S."/>
            <person name="Grinberg V."/>
            <person name="Fu J."/>
            <person name="Fukushima M."/>
            <person name="Haas B.J."/>
            <person name="Huang J.C."/>
            <person name="Janbon G."/>
            <person name="Jones S.J."/>
            <person name="Koo H.L."/>
            <person name="Krzywinski M.I."/>
            <person name="Kwon-Chung J.K."/>
            <person name="Lengeler K.B."/>
            <person name="Maiti R."/>
            <person name="Marra M.A."/>
            <person name="Marra R.E."/>
            <person name="Mathewson C.A."/>
            <person name="Mitchell T.G."/>
            <person name="Pertea M."/>
            <person name="Riggs F.R."/>
            <person name="Salzberg S.L."/>
            <person name="Schein J.E."/>
            <person name="Shvartsbeyn A."/>
            <person name="Shin H."/>
            <person name="Shumway M."/>
            <person name="Specht C.A."/>
            <person name="Suh B.B."/>
            <person name="Tenney A."/>
            <person name="Utterback T.R."/>
            <person name="Wickes B.L."/>
            <person name="Wortman J.R."/>
            <person name="Wye N.H."/>
            <person name="Kronstad J.W."/>
            <person name="Lodge J.K."/>
            <person name="Heitman J."/>
            <person name="Davis R.W."/>
            <person name="Fraser C.M."/>
            <person name="Hyman R.W."/>
        </authorList>
    </citation>
    <scope>NUCLEOTIDE SEQUENCE [LARGE SCALE GENOMIC DNA]</scope>
    <source>
        <strain evidence="3">JEC21 / ATCC MYA-565</strain>
    </source>
</reference>
<dbReference type="PANTHER" id="PTHR38703:SF1">
    <property type="entry name" value="ALLERGEN"/>
    <property type="match status" value="1"/>
</dbReference>
<feature type="region of interest" description="Disordered" evidence="1">
    <location>
        <begin position="395"/>
        <end position="428"/>
    </location>
</feature>
<dbReference type="Proteomes" id="UP000002149">
    <property type="component" value="Chromosome 6"/>
</dbReference>
<feature type="region of interest" description="Disordered" evidence="1">
    <location>
        <begin position="304"/>
        <end position="335"/>
    </location>
</feature>
<dbReference type="GeneID" id="3258172"/>
<feature type="compositionally biased region" description="Low complexity" evidence="1">
    <location>
        <begin position="15"/>
        <end position="47"/>
    </location>
</feature>
<dbReference type="AlphaFoldDB" id="Q5KES8"/>
<evidence type="ECO:0000313" key="2">
    <source>
        <dbReference type="EMBL" id="AAW44095.2"/>
    </source>
</evidence>
<sequence length="684" mass="73766">MPNIISKILHRKSKSSSSAGTSPSPASKSTPNLSRSTQTPSQSPTTPAKSRHTPPTTVGSRSARNLVNSPGPDVAAQSKDLPDIPSFAAVQASSRNQQRLNQSPNSSRVLPTKFASPVGQDEEDVVVIDKSSDPRLPEETSLEERPLDEMVRKTSGQIGRSREDGGAFGGGHQTESFDPHSSTEASFEARGPEGLSEKSLNQTLQPIESGGDLKRGKTTRSLQGAENTQKISEFPSPPERPENISRLNGGEANQDLSYLADLVSTGETTPGSIAGVTVPVAGGTWVQSNDRTLATEDNINDKFSTLSTNSRHPQGHPEYDFPRAPSAAGSSTGTSTYATAFSTPMADAASLAPSDTTARAVEGASLERGITPTGVDAAPNAITANPATGALARNVTSATSTSVPTTTTSATPADNAITTASKQEREGRSLDVLEQHRAELNDKIEAGCSARAKESQPLTEEGYEVFVKAGMKDLVGKADTIETNTRWLEPVVKEHIRPQVHTEYATNIDREIHVYHEYPRILPVEDPNPTTQPTKHRIFSAVDNKWHEVDEATAREVLGDDVFENGPKEVREKRFSLLPGLGEMRKEDQDKWRLVNGKWVEIADVREPYNGRLGGEQEDEDGFLWGQGNGKVWEREYTVGETVSDWKEVAKEKLGLGHKNTESTKKIQTDQVPRSASQSVGVAL</sequence>
<organism evidence="2 3">
    <name type="scientific">Cryptococcus deneoformans (strain JEC21 / ATCC MYA-565)</name>
    <name type="common">Cryptococcus neoformans var. neoformans serotype D</name>
    <dbReference type="NCBI Taxonomy" id="214684"/>
    <lineage>
        <taxon>Eukaryota</taxon>
        <taxon>Fungi</taxon>
        <taxon>Dikarya</taxon>
        <taxon>Basidiomycota</taxon>
        <taxon>Agaricomycotina</taxon>
        <taxon>Tremellomycetes</taxon>
        <taxon>Tremellales</taxon>
        <taxon>Cryptococcaceae</taxon>
        <taxon>Cryptococcus</taxon>
        <taxon>Cryptococcus neoformans species complex</taxon>
    </lineage>
</organism>
<accession>Q55RE2</accession>
<feature type="compositionally biased region" description="Low complexity" evidence="1">
    <location>
        <begin position="324"/>
        <end position="335"/>
    </location>
</feature>
<dbReference type="EMBL" id="AE017346">
    <property type="protein sequence ID" value="AAW44095.2"/>
    <property type="molecule type" value="Genomic_DNA"/>
</dbReference>
<gene>
    <name evidence="2" type="ordered locus">CNF04410</name>
</gene>
<name>Q5KES8_CRYD1</name>
<dbReference type="PaxDb" id="214684-Q5KES8"/>
<protein>
    <submittedName>
        <fullName evidence="2">Uncharacterized protein</fullName>
    </submittedName>
</protein>
<accession>Q5KES8</accession>
<dbReference type="eggNOG" id="ENOG502SGQB">
    <property type="taxonomic scope" value="Eukaryota"/>
</dbReference>
<feature type="compositionally biased region" description="Polar residues" evidence="1">
    <location>
        <begin position="91"/>
        <end position="109"/>
    </location>
</feature>
<feature type="compositionally biased region" description="Polar residues" evidence="1">
    <location>
        <begin position="219"/>
        <end position="231"/>
    </location>
</feature>